<dbReference type="RefSeq" id="WP_380643037.1">
    <property type="nucleotide sequence ID" value="NZ_JBHSQO010000068.1"/>
</dbReference>
<protein>
    <submittedName>
        <fullName evidence="1">Uncharacterized protein</fullName>
    </submittedName>
</protein>
<keyword evidence="2" id="KW-1185">Reference proteome</keyword>
<reference evidence="2" key="1">
    <citation type="journal article" date="2019" name="Int. J. Syst. Evol. Microbiol.">
        <title>The Global Catalogue of Microorganisms (GCM) 10K type strain sequencing project: providing services to taxonomists for standard genome sequencing and annotation.</title>
        <authorList>
            <consortium name="The Broad Institute Genomics Platform"/>
            <consortium name="The Broad Institute Genome Sequencing Center for Infectious Disease"/>
            <person name="Wu L."/>
            <person name="Ma J."/>
        </authorList>
    </citation>
    <scope>NUCLEOTIDE SEQUENCE [LARGE SCALE GENOMIC DNA]</scope>
    <source>
        <strain evidence="2">CGMCC 4.7246</strain>
    </source>
</reference>
<evidence type="ECO:0000313" key="1">
    <source>
        <dbReference type="EMBL" id="MFC6094617.1"/>
    </source>
</evidence>
<gene>
    <name evidence="1" type="ORF">ACFP3R_35575</name>
</gene>
<dbReference type="Proteomes" id="UP001596220">
    <property type="component" value="Unassembled WGS sequence"/>
</dbReference>
<organism evidence="1 2">
    <name type="scientific">Saccharothrix lopnurensis</name>
    <dbReference type="NCBI Taxonomy" id="1670621"/>
    <lineage>
        <taxon>Bacteria</taxon>
        <taxon>Bacillati</taxon>
        <taxon>Actinomycetota</taxon>
        <taxon>Actinomycetes</taxon>
        <taxon>Pseudonocardiales</taxon>
        <taxon>Pseudonocardiaceae</taxon>
        <taxon>Saccharothrix</taxon>
    </lineage>
</organism>
<evidence type="ECO:0000313" key="2">
    <source>
        <dbReference type="Proteomes" id="UP001596220"/>
    </source>
</evidence>
<sequence>MFERCLEVRLPADLTNREYAALAHAICGLLHASGIGEVSAVRLDDRIGDVEMNAEFDVLAALNPWSRR</sequence>
<dbReference type="EMBL" id="JBHSQO010000068">
    <property type="protein sequence ID" value="MFC6094617.1"/>
    <property type="molecule type" value="Genomic_DNA"/>
</dbReference>
<name>A0ABW1PI55_9PSEU</name>
<comment type="caution">
    <text evidence="1">The sequence shown here is derived from an EMBL/GenBank/DDBJ whole genome shotgun (WGS) entry which is preliminary data.</text>
</comment>
<proteinExistence type="predicted"/>
<accession>A0ABW1PI55</accession>